<evidence type="ECO:0000259" key="1">
    <source>
        <dbReference type="PROSITE" id="PS50933"/>
    </source>
</evidence>
<evidence type="ECO:0000313" key="3">
    <source>
        <dbReference type="Proteomes" id="UP000050360"/>
    </source>
</evidence>
<dbReference type="InterPro" id="IPR023155">
    <property type="entry name" value="Cyt_c-552/4"/>
</dbReference>
<dbReference type="PATRIC" id="fig|1719120.3.peg.1462"/>
<feature type="domain" description="CHRD" evidence="1">
    <location>
        <begin position="916"/>
        <end position="1050"/>
    </location>
</feature>
<proteinExistence type="predicted"/>
<sequence length="1137" mass="123497">MGNKEILIGIGIFVILLALAGQGSAHFAYSGTNCSFCHSPSPPTLNANGIFFEDNHKFDGLTEPITSAASCTNCHTNLTTAFLPLTSNGSFYNSTHRYNDTTLASARLAPPACSNCHVDVNAGDFTFISGAPATYLKSTTCENCHRLKFDNWRGTMHRVMLTDNSTAQDMGLPTPPNLTWTNMSYVIVGKQEMRYLNESGYLFKRFFAENGTSMDYGPSQYTCGRCHTTGYNASNGNQSGLPGIVGTWSEPGIACERCHGPAGNGHQVEANVSEQLCLECHNGSTRQGLFLSSAHSPPLKAPATCLRCHSPFDYARNRTVTSTTAINVVCANCHNSHNTSDDKYRELFSPGGFNQTSYADVKDAKNSLFNSTASRLLVTGGPTGTLTSEKDVYDTLNTPALIPTDRIDDSYPGPIEVTGPISEVLCSNCHYEHGLSHIAEVNLTHARLNYPGLGLQPATCTDCHMSGTQKNHSFNVKDEVNFPSKTCSRGTECHVTSDQNLNHSIFSLVPEVNEWRQSLHNEKANGGFYINSTGVPRERESSCSKCHSPSNWNPLNERAMVSADDFNGITCAVCHNIHDMGDWLNKTGKAYAWYNRDAIPVYNATNAITRYKANYSMMANTTELCGNCHSNDNPRIYRAGPGWNNTNDTTPILPHGWPAKDIFVGSWKQTNLAFECISCHMATKVTDPMNLTEMVLPDSQKVKGHSFKVNVSLLQSNTTCAGCHTTGIQPGNLSTTIEKIQADTHAKWNATNTTVMDALGTINAFTGEKNQSRNMIADAYWKLQMVSSEGSWGVHNPVKVNNMLNESSTEANDAVQALGLTGPGNLSITSFSPTTPTVIEVVGGPTRTFNITVNQAVNVSWQINETEVTNETNVTASSYSNSSAAQGTWNVTAVAQNANGSAMQKWTWVVNPIPVPTPDFIANLSGSEEVPPVVTQARGQATFILNNDTVHFTVVVSNIMNATASHIHLAPAGQNGPVVALLYPGPTKTDSFDGVLAQGNITAENLTGPLEGMPLSALIDNMTAGNTYANVHTVQNPGGEIRGQIKTVVPVTQEFNISGFKIDNNGTGLANWNIILTRPDSTVMNNITDARRHVPVHEFVKRHIYCRRTDAARMDKCICDACASHYKRCRCDESEHH</sequence>
<dbReference type="Pfam" id="PF07452">
    <property type="entry name" value="CHRD"/>
    <property type="match status" value="1"/>
</dbReference>
<comment type="caution">
    <text evidence="2">The sequence shown here is derived from an EMBL/GenBank/DDBJ whole genome shotgun (WGS) entry which is preliminary data.</text>
</comment>
<dbReference type="Pfam" id="PF02335">
    <property type="entry name" value="Cytochrom_C552"/>
    <property type="match status" value="1"/>
</dbReference>
<dbReference type="AlphaFoldDB" id="A0A0P8AHX7"/>
<reference evidence="2 3" key="1">
    <citation type="submission" date="2015-09" db="EMBL/GenBank/DDBJ databases">
        <title>A metagenomics-based metabolic model of nitrate-dependent anaerobic oxidation of methane by Methanoperedens-like archaea.</title>
        <authorList>
            <person name="Arshad A."/>
            <person name="Speth D.R."/>
            <person name="De Graaf R.M."/>
            <person name="Op Den Camp H.J."/>
            <person name="Jetten M.S."/>
            <person name="Welte C.U."/>
        </authorList>
    </citation>
    <scope>NUCLEOTIDE SEQUENCE [LARGE SCALE GENOMIC DNA]</scope>
</reference>
<dbReference type="GO" id="GO:0042279">
    <property type="term" value="F:nitrite reductase (cytochrome, ammonia-forming) activity"/>
    <property type="evidence" value="ECO:0007669"/>
    <property type="project" value="InterPro"/>
</dbReference>
<accession>A0A0P8AHX7</accession>
<dbReference type="SMART" id="SM00754">
    <property type="entry name" value="CHRD"/>
    <property type="match status" value="1"/>
</dbReference>
<dbReference type="PROSITE" id="PS50933">
    <property type="entry name" value="CHRD"/>
    <property type="match status" value="1"/>
</dbReference>
<dbReference type="SUPFAM" id="SSF48695">
    <property type="entry name" value="Multiheme cytochromes"/>
    <property type="match status" value="3"/>
</dbReference>
<evidence type="ECO:0000313" key="2">
    <source>
        <dbReference type="EMBL" id="KPQ44057.1"/>
    </source>
</evidence>
<dbReference type="InterPro" id="IPR003321">
    <property type="entry name" value="Cyt_c552"/>
</dbReference>
<dbReference type="EMBL" id="LKCM01000114">
    <property type="protein sequence ID" value="KPQ44057.1"/>
    <property type="molecule type" value="Genomic_DNA"/>
</dbReference>
<dbReference type="CDD" id="cd08168">
    <property type="entry name" value="Cytochrom_C3"/>
    <property type="match status" value="1"/>
</dbReference>
<dbReference type="InterPro" id="IPR036280">
    <property type="entry name" value="Multihaem_cyt_sf"/>
</dbReference>
<organism evidence="2 3">
    <name type="scientific">Candidatus Methanoperedens nitratireducens</name>
    <dbReference type="NCBI Taxonomy" id="1392998"/>
    <lineage>
        <taxon>Archaea</taxon>
        <taxon>Methanobacteriati</taxon>
        <taxon>Methanobacteriota</taxon>
        <taxon>Stenosarchaea group</taxon>
        <taxon>Methanomicrobia</taxon>
        <taxon>Methanosarcinales</taxon>
        <taxon>ANME-2 cluster</taxon>
        <taxon>Candidatus Methanoperedentaceae</taxon>
        <taxon>Candidatus Methanoperedens</taxon>
    </lineage>
</organism>
<dbReference type="GO" id="GO:0042597">
    <property type="term" value="C:periplasmic space"/>
    <property type="evidence" value="ECO:0007669"/>
    <property type="project" value="InterPro"/>
</dbReference>
<gene>
    <name evidence="2" type="ORF">MPEBLZ_01361</name>
</gene>
<dbReference type="Gene3D" id="1.20.140.10">
    <property type="entry name" value="Butyryl-CoA Dehydrogenase, subunit A, domain 3"/>
    <property type="match status" value="1"/>
</dbReference>
<name>A0A0P8AHX7_9EURY</name>
<dbReference type="Gene3D" id="1.10.1130.10">
    <property type="entry name" value="Flavocytochrome C3, Chain A"/>
    <property type="match status" value="3"/>
</dbReference>
<dbReference type="Proteomes" id="UP000050360">
    <property type="component" value="Unassembled WGS sequence"/>
</dbReference>
<protein>
    <submittedName>
        <fullName evidence="2">Cysteine proteinase</fullName>
    </submittedName>
</protein>
<dbReference type="InterPro" id="IPR010895">
    <property type="entry name" value="CHRD"/>
</dbReference>
<dbReference type="Pfam" id="PF13435">
    <property type="entry name" value="Cytochrome_C554"/>
    <property type="match status" value="2"/>
</dbReference>